<name>Q7UDV2_RHOBA</name>
<keyword evidence="2" id="KW-1185">Reference proteome</keyword>
<dbReference type="InParanoid" id="Q7UDV2"/>
<dbReference type="AlphaFoldDB" id="Q7UDV2"/>
<dbReference type="EMBL" id="BX294153">
    <property type="protein sequence ID" value="CAD79305.1"/>
    <property type="molecule type" value="Genomic_DNA"/>
</dbReference>
<accession>Q7UDV2</accession>
<organism evidence="1 2">
    <name type="scientific">Rhodopirellula baltica (strain DSM 10527 / NCIMB 13988 / SH1)</name>
    <dbReference type="NCBI Taxonomy" id="243090"/>
    <lineage>
        <taxon>Bacteria</taxon>
        <taxon>Pseudomonadati</taxon>
        <taxon>Planctomycetota</taxon>
        <taxon>Planctomycetia</taxon>
        <taxon>Pirellulales</taxon>
        <taxon>Pirellulaceae</taxon>
        <taxon>Rhodopirellula</taxon>
    </lineage>
</organism>
<dbReference type="EnsemblBacteria" id="CAD79305">
    <property type="protein sequence ID" value="CAD79305"/>
    <property type="gene ID" value="RB11765"/>
</dbReference>
<evidence type="ECO:0000313" key="1">
    <source>
        <dbReference type="EMBL" id="CAD79305.1"/>
    </source>
</evidence>
<proteinExistence type="predicted"/>
<gene>
    <name evidence="1" type="ordered locus">RB11765</name>
</gene>
<dbReference type="HOGENOM" id="CLU_1516738_0_0_0"/>
<sequence length="177" mass="19871">MAGIPRLAIVHLASSRPNPPRQQGQFTRSRIRQNSDVQCCPVFHPPDVRRIRLRSFSSPIHLNPPREQGHYIIPRSLTNVSGYDWRWPESHAWPSFNWPPLVTTRRVSKVNSPVAASARIRSSRCDQRTPQAVFAMACNLLLPTGGWQGFRSPSSIAETTDPTPGFVRIRGRTALSG</sequence>
<evidence type="ECO:0000313" key="2">
    <source>
        <dbReference type="Proteomes" id="UP000001025"/>
    </source>
</evidence>
<dbReference type="KEGG" id="rba:RB11765"/>
<reference evidence="1 2" key="1">
    <citation type="journal article" date="2003" name="Proc. Natl. Acad. Sci. U.S.A.">
        <title>Complete genome sequence of the marine planctomycete Pirellula sp. strain 1.</title>
        <authorList>
            <person name="Gloeckner F.O."/>
            <person name="Kube M."/>
            <person name="Bauer M."/>
            <person name="Teeling H."/>
            <person name="Lombardot T."/>
            <person name="Ludwig W."/>
            <person name="Gade D."/>
            <person name="Beck A."/>
            <person name="Borzym K."/>
            <person name="Heitmann K."/>
            <person name="Rabus R."/>
            <person name="Schlesner H."/>
            <person name="Amann R."/>
            <person name="Reinhardt R."/>
        </authorList>
    </citation>
    <scope>NUCLEOTIDE SEQUENCE [LARGE SCALE GENOMIC DNA]</scope>
    <source>
        <strain evidence="2">DSM 10527 / NCIMB 13988 / SH1</strain>
    </source>
</reference>
<dbReference type="Proteomes" id="UP000001025">
    <property type="component" value="Chromosome"/>
</dbReference>
<dbReference type="STRING" id="243090.RB11765"/>
<protein>
    <submittedName>
        <fullName evidence="1">Uncharacterized protein</fullName>
    </submittedName>
</protein>